<protein>
    <submittedName>
        <fullName evidence="2">Uncharacterized protein</fullName>
    </submittedName>
</protein>
<proteinExistence type="predicted"/>
<dbReference type="Proteomes" id="UP000625711">
    <property type="component" value="Unassembled WGS sequence"/>
</dbReference>
<comment type="caution">
    <text evidence="2">The sequence shown here is derived from an EMBL/GenBank/DDBJ whole genome shotgun (WGS) entry which is preliminary data.</text>
</comment>
<dbReference type="AlphaFoldDB" id="A0A834MGA5"/>
<evidence type="ECO:0000313" key="3">
    <source>
        <dbReference type="Proteomes" id="UP000625711"/>
    </source>
</evidence>
<feature type="region of interest" description="Disordered" evidence="1">
    <location>
        <begin position="83"/>
        <end position="111"/>
    </location>
</feature>
<feature type="compositionally biased region" description="Basic and acidic residues" evidence="1">
    <location>
        <begin position="92"/>
        <end position="105"/>
    </location>
</feature>
<sequence>MFSPLCVLFTKPASNKVQFSVCIKKKKHNSIKQKPKKAQHRRIMANQVGSTAGNKTVGDTLRHAQRVFRINFRPLHQPSILITHQRTVTGDNKNHPTEENPDKQICKNAKK</sequence>
<accession>A0A834MGA5</accession>
<organism evidence="2 3">
    <name type="scientific">Rhynchophorus ferrugineus</name>
    <name type="common">Red palm weevil</name>
    <name type="synonym">Curculio ferrugineus</name>
    <dbReference type="NCBI Taxonomy" id="354439"/>
    <lineage>
        <taxon>Eukaryota</taxon>
        <taxon>Metazoa</taxon>
        <taxon>Ecdysozoa</taxon>
        <taxon>Arthropoda</taxon>
        <taxon>Hexapoda</taxon>
        <taxon>Insecta</taxon>
        <taxon>Pterygota</taxon>
        <taxon>Neoptera</taxon>
        <taxon>Endopterygota</taxon>
        <taxon>Coleoptera</taxon>
        <taxon>Polyphaga</taxon>
        <taxon>Cucujiformia</taxon>
        <taxon>Curculionidae</taxon>
        <taxon>Dryophthorinae</taxon>
        <taxon>Rhynchophorus</taxon>
    </lineage>
</organism>
<evidence type="ECO:0000313" key="2">
    <source>
        <dbReference type="EMBL" id="KAF7281116.1"/>
    </source>
</evidence>
<gene>
    <name evidence="2" type="ORF">GWI33_005174</name>
</gene>
<name>A0A834MGA5_RHYFE</name>
<reference evidence="2" key="1">
    <citation type="submission" date="2020-08" db="EMBL/GenBank/DDBJ databases">
        <title>Genome sequencing and assembly of the red palm weevil Rhynchophorus ferrugineus.</title>
        <authorList>
            <person name="Dias G.B."/>
            <person name="Bergman C.M."/>
            <person name="Manee M."/>
        </authorList>
    </citation>
    <scope>NUCLEOTIDE SEQUENCE</scope>
    <source>
        <strain evidence="2">AA-2017</strain>
        <tissue evidence="2">Whole larva</tissue>
    </source>
</reference>
<evidence type="ECO:0000256" key="1">
    <source>
        <dbReference type="SAM" id="MobiDB-lite"/>
    </source>
</evidence>
<dbReference type="EMBL" id="JAACXV010000259">
    <property type="protein sequence ID" value="KAF7281116.1"/>
    <property type="molecule type" value="Genomic_DNA"/>
</dbReference>
<keyword evidence="3" id="KW-1185">Reference proteome</keyword>